<dbReference type="SUPFAM" id="SSF88659">
    <property type="entry name" value="Sigma3 and sigma4 domains of RNA polymerase sigma factors"/>
    <property type="match status" value="1"/>
</dbReference>
<dbReference type="SUPFAM" id="SSF88946">
    <property type="entry name" value="Sigma2 domain of RNA polymerase sigma factors"/>
    <property type="match status" value="1"/>
</dbReference>
<dbReference type="InterPro" id="IPR046531">
    <property type="entry name" value="DUF6596"/>
</dbReference>
<dbReference type="InterPro" id="IPR013325">
    <property type="entry name" value="RNA_pol_sigma_r2"/>
</dbReference>
<dbReference type="Gene3D" id="1.10.1740.10">
    <property type="match status" value="1"/>
</dbReference>
<name>A0A4Q5N567_9MICO</name>
<dbReference type="GO" id="GO:0003700">
    <property type="term" value="F:DNA-binding transcription factor activity"/>
    <property type="evidence" value="ECO:0007669"/>
    <property type="project" value="InterPro"/>
</dbReference>
<comment type="caution">
    <text evidence="3">The sequence shown here is derived from an EMBL/GenBank/DDBJ whole genome shotgun (WGS) entry which is preliminary data.</text>
</comment>
<dbReference type="RefSeq" id="WP_130101107.1">
    <property type="nucleotide sequence ID" value="NZ_SDWW01000004.1"/>
</dbReference>
<dbReference type="AlphaFoldDB" id="A0A4Q5N567"/>
<dbReference type="OrthoDB" id="9780299at2"/>
<dbReference type="PANTHER" id="PTHR47756:SF1">
    <property type="entry name" value="BLL0085 PROTEIN"/>
    <property type="match status" value="1"/>
</dbReference>
<evidence type="ECO:0000313" key="3">
    <source>
        <dbReference type="EMBL" id="RYV52613.1"/>
    </source>
</evidence>
<dbReference type="InterPro" id="IPR007627">
    <property type="entry name" value="RNA_pol_sigma70_r2"/>
</dbReference>
<dbReference type="InterPro" id="IPR013324">
    <property type="entry name" value="RNA_pol_sigma_r3/r4-like"/>
</dbReference>
<evidence type="ECO:0000259" key="1">
    <source>
        <dbReference type="Pfam" id="PF04542"/>
    </source>
</evidence>
<accession>A0A4Q5N567</accession>
<dbReference type="Proteomes" id="UP000293764">
    <property type="component" value="Unassembled WGS sequence"/>
</dbReference>
<evidence type="ECO:0000259" key="2">
    <source>
        <dbReference type="Pfam" id="PF20239"/>
    </source>
</evidence>
<feature type="domain" description="RNA polymerase sigma-70 region 2" evidence="1">
    <location>
        <begin position="21"/>
        <end position="82"/>
    </location>
</feature>
<dbReference type="Pfam" id="PF20239">
    <property type="entry name" value="DUF6596"/>
    <property type="match status" value="1"/>
</dbReference>
<dbReference type="EMBL" id="SDWW01000004">
    <property type="protein sequence ID" value="RYV52613.1"/>
    <property type="molecule type" value="Genomic_DNA"/>
</dbReference>
<organism evidence="3 4">
    <name type="scientific">Pengzhenrongella frigida</name>
    <dbReference type="NCBI Taxonomy" id="1259133"/>
    <lineage>
        <taxon>Bacteria</taxon>
        <taxon>Bacillati</taxon>
        <taxon>Actinomycetota</taxon>
        <taxon>Actinomycetes</taxon>
        <taxon>Micrococcales</taxon>
        <taxon>Pengzhenrongella</taxon>
    </lineage>
</organism>
<feature type="domain" description="DUF6596" evidence="2">
    <location>
        <begin position="187"/>
        <end position="284"/>
    </location>
</feature>
<keyword evidence="4" id="KW-1185">Reference proteome</keyword>
<dbReference type="PANTHER" id="PTHR47756">
    <property type="entry name" value="BLL6612 PROTEIN-RELATED"/>
    <property type="match status" value="1"/>
</dbReference>
<evidence type="ECO:0000313" key="4">
    <source>
        <dbReference type="Proteomes" id="UP000293764"/>
    </source>
</evidence>
<dbReference type="GO" id="GO:0006352">
    <property type="term" value="P:DNA-templated transcription initiation"/>
    <property type="evidence" value="ECO:0007669"/>
    <property type="project" value="InterPro"/>
</dbReference>
<dbReference type="Pfam" id="PF04542">
    <property type="entry name" value="Sigma70_r2"/>
    <property type="match status" value="1"/>
</dbReference>
<gene>
    <name evidence="3" type="ORF">EUA98_02640</name>
</gene>
<protein>
    <submittedName>
        <fullName evidence="3">RNA polymerase subunit sigma-70</fullName>
    </submittedName>
</protein>
<sequence>MAADAESVRAVAERAARTGYGRLVALLAASTRDVTLAEDVLADAFERALATWTRSGIPDNPEGWLLTVARNRLRDVFGSAARRTSAPLSDGIEMADTLDVAALVENADAIPDKRLELLFVCAHPAIDARIRTPLMLQTVLGFDAVRIAAAFDVEPAAMAQRLVRAKRRIRDTGIPFVVPTRADLPARLPSVLEAIYGAYAIDWLSQGDDVRQSIADEARWLAVLTACLLDTEPEAWGLAALLTLAQARAPARVGDPWPRLDDQDPALWSPELIREGEALLRRAASFGMPLGRFQLEAAIQSVHCDRARSGHVDTDALVTLYRGLVSVAPTRGAEEGLAAALARSAS</sequence>
<reference evidence="3 4" key="1">
    <citation type="submission" date="2019-01" db="EMBL/GenBank/DDBJ databases">
        <title>Novel species of Cellulomonas.</title>
        <authorList>
            <person name="Liu Q."/>
            <person name="Xin Y.-H."/>
        </authorList>
    </citation>
    <scope>NUCLEOTIDE SEQUENCE [LARGE SCALE GENOMIC DNA]</scope>
    <source>
        <strain evidence="3 4">HLT2-17</strain>
    </source>
</reference>
<proteinExistence type="predicted"/>